<name>A0A0E9V733_ANGAN</name>
<reference evidence="1" key="2">
    <citation type="journal article" date="2015" name="Fish Shellfish Immunol.">
        <title>Early steps in the European eel (Anguilla anguilla)-Vibrio vulnificus interaction in the gills: Role of the RtxA13 toxin.</title>
        <authorList>
            <person name="Callol A."/>
            <person name="Pajuelo D."/>
            <person name="Ebbesson L."/>
            <person name="Teles M."/>
            <person name="MacKenzie S."/>
            <person name="Amaro C."/>
        </authorList>
    </citation>
    <scope>NUCLEOTIDE SEQUENCE</scope>
</reference>
<dbReference type="EMBL" id="GBXM01034776">
    <property type="protein sequence ID" value="JAH73801.1"/>
    <property type="molecule type" value="Transcribed_RNA"/>
</dbReference>
<sequence length="52" mass="6420">MILIFFPQRNKRVVCLCVHHRERNSLMCWHLKQLLPFYERNPNDNLEIKLVI</sequence>
<proteinExistence type="predicted"/>
<organism evidence="1">
    <name type="scientific">Anguilla anguilla</name>
    <name type="common">European freshwater eel</name>
    <name type="synonym">Muraena anguilla</name>
    <dbReference type="NCBI Taxonomy" id="7936"/>
    <lineage>
        <taxon>Eukaryota</taxon>
        <taxon>Metazoa</taxon>
        <taxon>Chordata</taxon>
        <taxon>Craniata</taxon>
        <taxon>Vertebrata</taxon>
        <taxon>Euteleostomi</taxon>
        <taxon>Actinopterygii</taxon>
        <taxon>Neopterygii</taxon>
        <taxon>Teleostei</taxon>
        <taxon>Anguilliformes</taxon>
        <taxon>Anguillidae</taxon>
        <taxon>Anguilla</taxon>
    </lineage>
</organism>
<accession>A0A0E9V733</accession>
<protein>
    <submittedName>
        <fullName evidence="1">Uncharacterized protein</fullName>
    </submittedName>
</protein>
<evidence type="ECO:0000313" key="1">
    <source>
        <dbReference type="EMBL" id="JAH73801.1"/>
    </source>
</evidence>
<reference evidence="1" key="1">
    <citation type="submission" date="2014-11" db="EMBL/GenBank/DDBJ databases">
        <authorList>
            <person name="Amaro Gonzalez C."/>
        </authorList>
    </citation>
    <scope>NUCLEOTIDE SEQUENCE</scope>
</reference>
<dbReference type="AlphaFoldDB" id="A0A0E9V733"/>